<proteinExistence type="predicted"/>
<feature type="region of interest" description="Disordered" evidence="1">
    <location>
        <begin position="1"/>
        <end position="33"/>
    </location>
</feature>
<dbReference type="AlphaFoldDB" id="G0U2Q6"/>
<feature type="compositionally biased region" description="Low complexity" evidence="1">
    <location>
        <begin position="16"/>
        <end position="29"/>
    </location>
</feature>
<gene>
    <name evidence="2" type="ORF">TVY486_0903810</name>
</gene>
<dbReference type="Gene3D" id="3.40.50.300">
    <property type="entry name" value="P-loop containing nucleotide triphosphate hydrolases"/>
    <property type="match status" value="1"/>
</dbReference>
<name>G0U2Q6_TRYVY</name>
<organism evidence="2">
    <name type="scientific">Trypanosoma vivax (strain Y486)</name>
    <dbReference type="NCBI Taxonomy" id="1055687"/>
    <lineage>
        <taxon>Eukaryota</taxon>
        <taxon>Discoba</taxon>
        <taxon>Euglenozoa</taxon>
        <taxon>Kinetoplastea</taxon>
        <taxon>Metakinetoplastina</taxon>
        <taxon>Trypanosomatida</taxon>
        <taxon>Trypanosomatidae</taxon>
        <taxon>Trypanosoma</taxon>
        <taxon>Duttonella</taxon>
    </lineage>
</organism>
<reference evidence="2" key="1">
    <citation type="journal article" date="2012" name="Proc. Natl. Acad. Sci. U.S.A.">
        <title>Antigenic diversity is generated by distinct evolutionary mechanisms in African trypanosome species.</title>
        <authorList>
            <person name="Jackson A.P."/>
            <person name="Berry A."/>
            <person name="Aslett M."/>
            <person name="Allison H.C."/>
            <person name="Burton P."/>
            <person name="Vavrova-Anderson J."/>
            <person name="Brown R."/>
            <person name="Browne H."/>
            <person name="Corton N."/>
            <person name="Hauser H."/>
            <person name="Gamble J."/>
            <person name="Gilderthorp R."/>
            <person name="Marcello L."/>
            <person name="McQuillan J."/>
            <person name="Otto T.D."/>
            <person name="Quail M.A."/>
            <person name="Sanders M.J."/>
            <person name="van Tonder A."/>
            <person name="Ginger M.L."/>
            <person name="Field M.C."/>
            <person name="Barry J.D."/>
            <person name="Hertz-Fowler C."/>
            <person name="Berriman M."/>
        </authorList>
    </citation>
    <scope>NUCLEOTIDE SEQUENCE</scope>
    <source>
        <strain evidence="2">Y486</strain>
    </source>
</reference>
<dbReference type="InterPro" id="IPR027417">
    <property type="entry name" value="P-loop_NTPase"/>
</dbReference>
<dbReference type="EMBL" id="HE573025">
    <property type="protein sequence ID" value="CCC50560.1"/>
    <property type="molecule type" value="Genomic_DNA"/>
</dbReference>
<evidence type="ECO:0000313" key="2">
    <source>
        <dbReference type="EMBL" id="CCC50560.1"/>
    </source>
</evidence>
<accession>G0U2Q6</accession>
<dbReference type="VEuPathDB" id="TriTrypDB:TvY486_0903810"/>
<evidence type="ECO:0000256" key="1">
    <source>
        <dbReference type="SAM" id="MobiDB-lite"/>
    </source>
</evidence>
<dbReference type="OMA" id="NTTRWPA"/>
<sequence>MFLRQRPSTDPVPLLSDSDSGTSSTSSSSKLATVHLPMRQMVSAFDNPVTVSRARDRRAGVGEQQRHGNSQALSCTTGAVAPVISSLEAETAASSCLVREDCTMLEGANCFSGLPTPDGSARCRGLRIQCESHRQESLVGCDHQVMRVLVVGAPQVGKSSLINYYRAAVTNGTKWPAAPVGICGYHGTVTVDPFPDSAVEPSWLCIDTPGKFYDDKELPLLSHLLDGLPWKTKLLGEGGVASSLERLEELSAAPENKAHQCIIVCPATDLVRDHGWVAALQLKSRYESAPDANGAVSALRKIVAFVRSYFNGQPPFVVVTKMDLVGGAGNGAARRIIFHHLSYCVPVNRVYLCACPDDGPFCGVSGRTLLDQDTRMSLLKMHKDISSAFFWQASMHQYEKSLSF</sequence>
<protein>
    <submittedName>
        <fullName evidence="2">Uncharacterized protein</fullName>
    </submittedName>
</protein>
<dbReference type="SUPFAM" id="SSF52540">
    <property type="entry name" value="P-loop containing nucleoside triphosphate hydrolases"/>
    <property type="match status" value="1"/>
</dbReference>